<dbReference type="Pfam" id="PF07687">
    <property type="entry name" value="M20_dimer"/>
    <property type="match status" value="1"/>
</dbReference>
<sequence>MTDGNKPSEMLAPLDKLLPDLEAIYKDIHAHPELSMQETRTAGIAADHLRKSGFEVTTGVGKTGVVGILRNGDGPTVMLRADMDALPIKETTGLPYASTVTATGPDGKTTPVAHACGHDMHVACLIGAASLFAKSRDSWQGTLMPVFQPGEETAQGAQAMIDDGLFKRFMKPDVVLGQHVMSLPSGHLDWRTGVVTSAADSLQIRLFGRGAHGSMPEASIDPVVMAASTVMKLQTIVSREVAPTDAAVVTIGVLQAGTKENVIPDEAIIKLNVRTFDEGVRKHVLAAIERIANAEAAAAGAPKPPEITPLDRYSLVTNDVDATNKVVDAFRQNFFDGSVEQTKPSMASEDFGCFGAEWHAPAVYWFFGGDDPGVYDKAKKDGKINELPTNHNPRFAPVIHPTLETGVKALVVASYAWLAS</sequence>
<dbReference type="GO" id="GO:0046872">
    <property type="term" value="F:metal ion binding"/>
    <property type="evidence" value="ECO:0007669"/>
    <property type="project" value="UniProtKB-KW"/>
</dbReference>
<dbReference type="SUPFAM" id="SSF53187">
    <property type="entry name" value="Zn-dependent exopeptidases"/>
    <property type="match status" value="1"/>
</dbReference>
<dbReference type="CDD" id="cd05664">
    <property type="entry name" value="M20_Acy1-like"/>
    <property type="match status" value="1"/>
</dbReference>
<feature type="binding site" evidence="2">
    <location>
        <position position="152"/>
    </location>
    <ligand>
        <name>Mn(2+)</name>
        <dbReference type="ChEBI" id="CHEBI:29035"/>
        <label>2</label>
    </ligand>
</feature>
<dbReference type="GO" id="GO:0050118">
    <property type="term" value="F:N-acetyldiaminopimelate deacetylase activity"/>
    <property type="evidence" value="ECO:0007669"/>
    <property type="project" value="UniProtKB-ARBA"/>
</dbReference>
<feature type="binding site" evidence="2">
    <location>
        <position position="179"/>
    </location>
    <ligand>
        <name>Mn(2+)</name>
        <dbReference type="ChEBI" id="CHEBI:29035"/>
        <label>2</label>
    </ligand>
</feature>
<feature type="binding site" evidence="2">
    <location>
        <position position="116"/>
    </location>
    <ligand>
        <name>Mn(2+)</name>
        <dbReference type="ChEBI" id="CHEBI:29035"/>
        <label>2</label>
    </ligand>
</feature>
<dbReference type="PIRSF" id="PIRSF005962">
    <property type="entry name" value="Pept_M20D_amidohydro"/>
    <property type="match status" value="1"/>
</dbReference>
<dbReference type="SUPFAM" id="SSF55031">
    <property type="entry name" value="Bacterial exopeptidase dimerisation domain"/>
    <property type="match status" value="1"/>
</dbReference>
<evidence type="ECO:0000313" key="4">
    <source>
        <dbReference type="EMBL" id="XBH08627.1"/>
    </source>
</evidence>
<keyword evidence="2" id="KW-0464">Manganese</keyword>
<dbReference type="NCBIfam" id="TIGR01891">
    <property type="entry name" value="amidohydrolases"/>
    <property type="match status" value="1"/>
</dbReference>
<dbReference type="AlphaFoldDB" id="A0AAU7D2G0"/>
<gene>
    <name evidence="4" type="ORF">P4G45_08960</name>
    <name evidence="5" type="ORF">P8936_09415</name>
</gene>
<evidence type="ECO:0000259" key="3">
    <source>
        <dbReference type="Pfam" id="PF07687"/>
    </source>
</evidence>
<dbReference type="InterPro" id="IPR036264">
    <property type="entry name" value="Bact_exopeptidase_dim_dom"/>
</dbReference>
<evidence type="ECO:0000313" key="5">
    <source>
        <dbReference type="EMBL" id="XBH11933.1"/>
    </source>
</evidence>
<reference evidence="5" key="1">
    <citation type="submission" date="2023-03" db="EMBL/GenBank/DDBJ databases">
        <title>Edaphobacter sp.</title>
        <authorList>
            <person name="Huber K.J."/>
            <person name="Papendorf J."/>
            <person name="Pilke C."/>
            <person name="Bunk B."/>
            <person name="Sproeer C."/>
            <person name="Pester M."/>
        </authorList>
    </citation>
    <scope>NUCLEOTIDE SEQUENCE</scope>
    <source>
        <strain evidence="4">DSM 109919</strain>
        <strain evidence="5">DSM 109920</strain>
    </source>
</reference>
<dbReference type="GO" id="GO:0019877">
    <property type="term" value="P:diaminopimelate biosynthetic process"/>
    <property type="evidence" value="ECO:0007669"/>
    <property type="project" value="UniProtKB-ARBA"/>
</dbReference>
<feature type="domain" description="Peptidase M20 dimerisation" evidence="3">
    <location>
        <begin position="201"/>
        <end position="297"/>
    </location>
</feature>
<dbReference type="EMBL" id="CP121195">
    <property type="protein sequence ID" value="XBH11933.1"/>
    <property type="molecule type" value="Genomic_DNA"/>
</dbReference>
<organism evidence="5">
    <name type="scientific">Edaphobacter paludis</name>
    <dbReference type="NCBI Taxonomy" id="3035702"/>
    <lineage>
        <taxon>Bacteria</taxon>
        <taxon>Pseudomonadati</taxon>
        <taxon>Acidobacteriota</taxon>
        <taxon>Terriglobia</taxon>
        <taxon>Terriglobales</taxon>
        <taxon>Acidobacteriaceae</taxon>
        <taxon>Edaphobacter</taxon>
    </lineage>
</organism>
<protein>
    <submittedName>
        <fullName evidence="5">M20 family metallopeptidase</fullName>
    </submittedName>
</protein>
<keyword evidence="2" id="KW-0479">Metal-binding</keyword>
<dbReference type="KEGG" id="epl:P4G45_08960"/>
<dbReference type="InterPro" id="IPR017439">
    <property type="entry name" value="Amidohydrolase"/>
</dbReference>
<dbReference type="RefSeq" id="WP_348266136.1">
    <property type="nucleotide sequence ID" value="NZ_CP121194.1"/>
</dbReference>
<dbReference type="FunFam" id="3.30.70.360:FF:000001">
    <property type="entry name" value="N-acetyldiaminopimelate deacetylase"/>
    <property type="match status" value="1"/>
</dbReference>
<accession>A0AAU7CUN9</accession>
<dbReference type="InterPro" id="IPR002933">
    <property type="entry name" value="Peptidase_M20"/>
</dbReference>
<accession>A0AAU7D2G0</accession>
<dbReference type="PANTHER" id="PTHR11014:SF63">
    <property type="entry name" value="METALLOPEPTIDASE, PUTATIVE (AFU_ORTHOLOGUE AFUA_6G09600)-RELATED"/>
    <property type="match status" value="1"/>
</dbReference>
<dbReference type="Gene3D" id="3.40.630.10">
    <property type="entry name" value="Zn peptidases"/>
    <property type="match status" value="1"/>
</dbReference>
<evidence type="ECO:0000256" key="1">
    <source>
        <dbReference type="ARBA" id="ARBA00022801"/>
    </source>
</evidence>
<name>A0AAU7D2G0_9BACT</name>
<keyword evidence="1" id="KW-0378">Hydrolase</keyword>
<dbReference type="InterPro" id="IPR011650">
    <property type="entry name" value="Peptidase_M20_dimer"/>
</dbReference>
<evidence type="ECO:0000256" key="2">
    <source>
        <dbReference type="PIRSR" id="PIRSR005962-1"/>
    </source>
</evidence>
<dbReference type="PANTHER" id="PTHR11014">
    <property type="entry name" value="PEPTIDASE M20 FAMILY MEMBER"/>
    <property type="match status" value="1"/>
</dbReference>
<proteinExistence type="predicted"/>
<dbReference type="Pfam" id="PF01546">
    <property type="entry name" value="Peptidase_M20"/>
    <property type="match status" value="1"/>
</dbReference>
<feature type="binding site" evidence="2">
    <location>
        <position position="118"/>
    </location>
    <ligand>
        <name>Mn(2+)</name>
        <dbReference type="ChEBI" id="CHEBI:29035"/>
        <label>2</label>
    </ligand>
</feature>
<dbReference type="Gene3D" id="3.30.70.360">
    <property type="match status" value="1"/>
</dbReference>
<comment type="cofactor">
    <cofactor evidence="2">
        <name>Mn(2+)</name>
        <dbReference type="ChEBI" id="CHEBI:29035"/>
    </cofactor>
    <text evidence="2">The Mn(2+) ion enhances activity.</text>
</comment>
<dbReference type="EMBL" id="CP121194">
    <property type="protein sequence ID" value="XBH08627.1"/>
    <property type="molecule type" value="Genomic_DNA"/>
</dbReference>